<dbReference type="OrthoDB" id="542295at2759"/>
<sequence>MLALLAPEALQITSDDLAARWADLQRLLPAPRVALARAAASDPSLLLSPRAAVPARLRAAAAALGLPRRRLLGPRGGELRLLGRRGAAIRECAEALEQVCQSPLSRIAPLLVQSPAPLALSARRVFAAAAALQRDLRLSEAGLAVALRRAPAALAAPPGRVGALAGVLSGRMQVAEDVALDLLLQEPALLTCGPGAVGALLDAITSCFELDPGQLLQVVEFDPSALLVSPGVLGGRMRHFRALADSCAPWRREFARLMAEPANVARALNLDEPRLQRLSYLAATGRQELISMRSALTLGRAQFKRAYPRFDEWRVRVKGGGGGGGVDAGAGTGSDDDRRAPRLPQRS</sequence>
<protein>
    <submittedName>
        <fullName evidence="2">Uncharacterized protein</fullName>
    </submittedName>
</protein>
<accession>A0A0D2MNM8</accession>
<name>A0A0D2MNM8_9CHLO</name>
<feature type="compositionally biased region" description="Gly residues" evidence="1">
    <location>
        <begin position="318"/>
        <end position="332"/>
    </location>
</feature>
<dbReference type="Proteomes" id="UP000054498">
    <property type="component" value="Unassembled WGS sequence"/>
</dbReference>
<dbReference type="EMBL" id="KK101118">
    <property type="protein sequence ID" value="KIZ02117.1"/>
    <property type="molecule type" value="Genomic_DNA"/>
</dbReference>
<gene>
    <name evidence="2" type="ORF">MNEG_5842</name>
</gene>
<reference evidence="2 3" key="1">
    <citation type="journal article" date="2013" name="BMC Genomics">
        <title>Reconstruction of the lipid metabolism for the microalga Monoraphidium neglectum from its genome sequence reveals characteristics suitable for biofuel production.</title>
        <authorList>
            <person name="Bogen C."/>
            <person name="Al-Dilaimi A."/>
            <person name="Albersmeier A."/>
            <person name="Wichmann J."/>
            <person name="Grundmann M."/>
            <person name="Rupp O."/>
            <person name="Lauersen K.J."/>
            <person name="Blifernez-Klassen O."/>
            <person name="Kalinowski J."/>
            <person name="Goesmann A."/>
            <person name="Mussgnug J.H."/>
            <person name="Kruse O."/>
        </authorList>
    </citation>
    <scope>NUCLEOTIDE SEQUENCE [LARGE SCALE GENOMIC DNA]</scope>
    <source>
        <strain evidence="2 3">SAG 48.87</strain>
    </source>
</reference>
<keyword evidence="3" id="KW-1185">Reference proteome</keyword>
<dbReference type="RefSeq" id="XP_013901136.1">
    <property type="nucleotide sequence ID" value="XM_014045682.1"/>
</dbReference>
<dbReference type="GeneID" id="25738719"/>
<organism evidence="2 3">
    <name type="scientific">Monoraphidium neglectum</name>
    <dbReference type="NCBI Taxonomy" id="145388"/>
    <lineage>
        <taxon>Eukaryota</taxon>
        <taxon>Viridiplantae</taxon>
        <taxon>Chlorophyta</taxon>
        <taxon>core chlorophytes</taxon>
        <taxon>Chlorophyceae</taxon>
        <taxon>CS clade</taxon>
        <taxon>Sphaeropleales</taxon>
        <taxon>Selenastraceae</taxon>
        <taxon>Monoraphidium</taxon>
    </lineage>
</organism>
<proteinExistence type="predicted"/>
<dbReference type="AlphaFoldDB" id="A0A0D2MNM8"/>
<evidence type="ECO:0000256" key="1">
    <source>
        <dbReference type="SAM" id="MobiDB-lite"/>
    </source>
</evidence>
<feature type="region of interest" description="Disordered" evidence="1">
    <location>
        <begin position="318"/>
        <end position="347"/>
    </location>
</feature>
<dbReference type="InterPro" id="IPR038538">
    <property type="entry name" value="MTERF_sf"/>
</dbReference>
<evidence type="ECO:0000313" key="2">
    <source>
        <dbReference type="EMBL" id="KIZ02117.1"/>
    </source>
</evidence>
<dbReference type="Gene3D" id="1.25.70.10">
    <property type="entry name" value="Transcription termination factor 3, mitochondrial"/>
    <property type="match status" value="1"/>
</dbReference>
<evidence type="ECO:0000313" key="3">
    <source>
        <dbReference type="Proteomes" id="UP000054498"/>
    </source>
</evidence>
<dbReference type="KEGG" id="mng:MNEG_5842"/>